<evidence type="ECO:0000313" key="2">
    <source>
        <dbReference type="Proteomes" id="UP001431010"/>
    </source>
</evidence>
<dbReference type="InterPro" id="IPR046565">
    <property type="entry name" value="DUF6719"/>
</dbReference>
<dbReference type="RefSeq" id="WP_231323300.1">
    <property type="nucleotide sequence ID" value="NZ_CP088156.1"/>
</dbReference>
<name>A0ABY3RDZ9_9BRAD</name>
<sequence>MRPVALSLRTIVKGLGGVAALLVVVSAAQAQYVGREEDIVDLRLGQRVLVDDGTCGAGQVKEVSGSKMAETGIVRTVKCVPRFGPKKK</sequence>
<organism evidence="1 2">
    <name type="scientific">Bradyrhizobium ontarionense</name>
    <dbReference type="NCBI Taxonomy" id="2898149"/>
    <lineage>
        <taxon>Bacteria</taxon>
        <taxon>Pseudomonadati</taxon>
        <taxon>Pseudomonadota</taxon>
        <taxon>Alphaproteobacteria</taxon>
        <taxon>Hyphomicrobiales</taxon>
        <taxon>Nitrobacteraceae</taxon>
        <taxon>Bradyrhizobium</taxon>
    </lineage>
</organism>
<proteinExistence type="predicted"/>
<accession>A0ABY3RDZ9</accession>
<dbReference type="EMBL" id="CP088156">
    <property type="protein sequence ID" value="UFZ05327.1"/>
    <property type="molecule type" value="Genomic_DNA"/>
</dbReference>
<keyword evidence="2" id="KW-1185">Reference proteome</keyword>
<reference evidence="1" key="1">
    <citation type="journal article" date="2024" name="Antonie Van Leeuwenhoek">
        <title>Bradyrhizobium ontarionense sp. nov., a novel bacterial symbiont isolated from Aeschynomene indica (Indian jointvetch), harbours photosynthesis, nitrogen fixation and nitrous oxide (N2O) reductase genes.</title>
        <authorList>
            <person name="Bromfield E.S.P."/>
            <person name="Cloutier S."/>
        </authorList>
    </citation>
    <scope>NUCLEOTIDE SEQUENCE</scope>
    <source>
        <strain evidence="1">A19</strain>
    </source>
</reference>
<evidence type="ECO:0008006" key="3">
    <source>
        <dbReference type="Google" id="ProtNLM"/>
    </source>
</evidence>
<protein>
    <recommendedName>
        <fullName evidence="3">DUF5666 domain-containing protein</fullName>
    </recommendedName>
</protein>
<dbReference type="Pfam" id="PF20477">
    <property type="entry name" value="DUF6719"/>
    <property type="match status" value="1"/>
</dbReference>
<evidence type="ECO:0000313" key="1">
    <source>
        <dbReference type="EMBL" id="UFZ05327.1"/>
    </source>
</evidence>
<dbReference type="Proteomes" id="UP001431010">
    <property type="component" value="Chromosome"/>
</dbReference>
<gene>
    <name evidence="1" type="ORF">LQG66_03120</name>
</gene>